<dbReference type="InParanoid" id="G1U2L5"/>
<feature type="region of interest" description="Disordered" evidence="1">
    <location>
        <begin position="180"/>
        <end position="200"/>
    </location>
</feature>
<dbReference type="RefSeq" id="XP_008263939.1">
    <property type="nucleotide sequence ID" value="XM_008265717.3"/>
</dbReference>
<dbReference type="KEGG" id="ocu:100340079"/>
<dbReference type="eggNOG" id="ENOG502TFMV">
    <property type="taxonomic scope" value="Eukaryota"/>
</dbReference>
<dbReference type="RefSeq" id="XP_008263941.1">
    <property type="nucleotide sequence ID" value="XM_008265719.3"/>
</dbReference>
<dbReference type="AlphaFoldDB" id="G1U2L5"/>
<dbReference type="STRING" id="9986.ENSOCUP00000023615"/>
<sequence length="285" mass="31139">MSGRQVSHSNAHSRLRQPYNASFPARAPGWTQSPSLNGANSLKRPRTPSGSEFSSCSSHSDRSFNPGSPRLPLRKICMGRPYNSKCVETSHLASHRNVAKKPAYRSSPHCLLCTDRPSDPSSPTFLDQLIKGINYLDRSTNAFYNSCPKSLSLPRLAANYLERAANSLYLDHLEQSAPRTYSSPSASVPCPDTSTPSTPSTCMVPSPRGASALQCLGEPSTPSCQCQPPYRSLTPVLPQRSGIKLPEIPLFGNGLFSLGRLPKFWEAIRSGWSAPEPIPKPSSWW</sequence>
<evidence type="ECO:0000313" key="2">
    <source>
        <dbReference type="Ensembl" id="ENSOCUP00000023615.1"/>
    </source>
</evidence>
<feature type="compositionally biased region" description="Low complexity" evidence="1">
    <location>
        <begin position="187"/>
        <end position="200"/>
    </location>
</feature>
<dbReference type="RefSeq" id="XP_051712681.1">
    <property type="nucleotide sequence ID" value="XM_051856721.2"/>
</dbReference>
<feature type="compositionally biased region" description="Polar residues" evidence="1">
    <location>
        <begin position="1"/>
        <end position="12"/>
    </location>
</feature>
<dbReference type="PaxDb" id="9986-ENSOCUP00000023615"/>
<dbReference type="Bgee" id="ENSOCUG00000021421">
    <property type="expression patterns" value="Expressed in testis and 7 other cell types or tissues"/>
</dbReference>
<protein>
    <submittedName>
        <fullName evidence="2">Uncharacterized protein</fullName>
    </submittedName>
</protein>
<gene>
    <name evidence="2" type="primary">LOC100340079</name>
</gene>
<reference evidence="2" key="2">
    <citation type="submission" date="2025-08" db="UniProtKB">
        <authorList>
            <consortium name="Ensembl"/>
        </authorList>
    </citation>
    <scope>IDENTIFICATION</scope>
    <source>
        <strain evidence="2">Thorbecke</strain>
    </source>
</reference>
<dbReference type="OrthoDB" id="9828295at2759"/>
<dbReference type="RefSeq" id="XP_008263946.1">
    <property type="nucleotide sequence ID" value="XM_008265724.3"/>
</dbReference>
<feature type="compositionally biased region" description="Polar residues" evidence="1">
    <location>
        <begin position="30"/>
        <end position="40"/>
    </location>
</feature>
<proteinExistence type="predicted"/>
<organism evidence="2 3">
    <name type="scientific">Oryctolagus cuniculus</name>
    <name type="common">Rabbit</name>
    <dbReference type="NCBI Taxonomy" id="9986"/>
    <lineage>
        <taxon>Eukaryota</taxon>
        <taxon>Metazoa</taxon>
        <taxon>Chordata</taxon>
        <taxon>Craniata</taxon>
        <taxon>Vertebrata</taxon>
        <taxon>Euteleostomi</taxon>
        <taxon>Mammalia</taxon>
        <taxon>Eutheria</taxon>
        <taxon>Euarchontoglires</taxon>
        <taxon>Glires</taxon>
        <taxon>Lagomorpha</taxon>
        <taxon>Leporidae</taxon>
        <taxon>Oryctolagus</taxon>
    </lineage>
</organism>
<dbReference type="Proteomes" id="UP000001811">
    <property type="component" value="Chromosome 13"/>
</dbReference>
<dbReference type="PANTHER" id="PTHR39226">
    <property type="entry name" value="RIKEN CDNA 1700013G24 GENE"/>
    <property type="match status" value="1"/>
</dbReference>
<evidence type="ECO:0000313" key="3">
    <source>
        <dbReference type="Proteomes" id="UP000001811"/>
    </source>
</evidence>
<dbReference type="RefSeq" id="XP_051712680.1">
    <property type="nucleotide sequence ID" value="XM_051856720.2"/>
</dbReference>
<feature type="compositionally biased region" description="Low complexity" evidence="1">
    <location>
        <begin position="49"/>
        <end position="58"/>
    </location>
</feature>
<accession>G1U2L5</accession>
<dbReference type="Ensembl" id="ENSOCUT00000025055.1">
    <property type="protein sequence ID" value="ENSOCUP00000023615.1"/>
    <property type="gene ID" value="ENSOCUG00000021421.1"/>
</dbReference>
<dbReference type="GeneID" id="100340079"/>
<dbReference type="EMBL" id="AAGW02059881">
    <property type="status" value="NOT_ANNOTATED_CDS"/>
    <property type="molecule type" value="Genomic_DNA"/>
</dbReference>
<dbReference type="OMA" id="SKPCSWW"/>
<reference evidence="2 3" key="1">
    <citation type="journal article" date="2011" name="Nature">
        <title>A high-resolution map of human evolutionary constraint using 29 mammals.</title>
        <authorList>
            <person name="Lindblad-Toh K."/>
            <person name="Garber M."/>
            <person name="Zuk O."/>
            <person name="Lin M.F."/>
            <person name="Parker B.J."/>
            <person name="Washietl S."/>
            <person name="Kheradpour P."/>
            <person name="Ernst J."/>
            <person name="Jordan G."/>
            <person name="Mauceli E."/>
            <person name="Ward L.D."/>
            <person name="Lowe C.B."/>
            <person name="Holloway A.K."/>
            <person name="Clamp M."/>
            <person name="Gnerre S."/>
            <person name="Alfoldi J."/>
            <person name="Beal K."/>
            <person name="Chang J."/>
            <person name="Clawson H."/>
            <person name="Cuff J."/>
            <person name="Di Palma F."/>
            <person name="Fitzgerald S."/>
            <person name="Flicek P."/>
            <person name="Guttman M."/>
            <person name="Hubisz M.J."/>
            <person name="Jaffe D.B."/>
            <person name="Jungreis I."/>
            <person name="Kent W.J."/>
            <person name="Kostka D."/>
            <person name="Lara M."/>
            <person name="Martins A.L."/>
            <person name="Massingham T."/>
            <person name="Moltke I."/>
            <person name="Raney B.J."/>
            <person name="Rasmussen M.D."/>
            <person name="Robinson J."/>
            <person name="Stark A."/>
            <person name="Vilella A.J."/>
            <person name="Wen J."/>
            <person name="Xie X."/>
            <person name="Zody M.C."/>
            <person name="Baldwin J."/>
            <person name="Bloom T."/>
            <person name="Chin C.W."/>
            <person name="Heiman D."/>
            <person name="Nicol R."/>
            <person name="Nusbaum C."/>
            <person name="Young S."/>
            <person name="Wilkinson J."/>
            <person name="Worley K.C."/>
            <person name="Kovar C.L."/>
            <person name="Muzny D.M."/>
            <person name="Gibbs R.A."/>
            <person name="Cree A."/>
            <person name="Dihn H.H."/>
            <person name="Fowler G."/>
            <person name="Jhangiani S."/>
            <person name="Joshi V."/>
            <person name="Lee S."/>
            <person name="Lewis L.R."/>
            <person name="Nazareth L.V."/>
            <person name="Okwuonu G."/>
            <person name="Santibanez J."/>
            <person name="Warren W.C."/>
            <person name="Mardis E.R."/>
            <person name="Weinstock G.M."/>
            <person name="Wilson R.K."/>
            <person name="Delehaunty K."/>
            <person name="Dooling D."/>
            <person name="Fronik C."/>
            <person name="Fulton L."/>
            <person name="Fulton B."/>
            <person name="Graves T."/>
            <person name="Minx P."/>
            <person name="Sodergren E."/>
            <person name="Birney E."/>
            <person name="Margulies E.H."/>
            <person name="Herrero J."/>
            <person name="Green E.D."/>
            <person name="Haussler D."/>
            <person name="Siepel A."/>
            <person name="Goldman N."/>
            <person name="Pollard K.S."/>
            <person name="Pedersen J.S."/>
            <person name="Lander E.S."/>
            <person name="Kellis M."/>
        </authorList>
    </citation>
    <scope>NUCLEOTIDE SEQUENCE [LARGE SCALE GENOMIC DNA]</scope>
    <source>
        <strain evidence="2 3">Thorbecke inbred</strain>
    </source>
</reference>
<evidence type="ECO:0000256" key="1">
    <source>
        <dbReference type="SAM" id="MobiDB-lite"/>
    </source>
</evidence>
<name>G1U2L5_RABIT</name>
<keyword evidence="3" id="KW-1185">Reference proteome</keyword>
<dbReference type="RefSeq" id="XP_008263942.1">
    <property type="nucleotide sequence ID" value="XM_008265720.3"/>
</dbReference>
<reference evidence="2" key="3">
    <citation type="submission" date="2025-09" db="UniProtKB">
        <authorList>
            <consortium name="Ensembl"/>
        </authorList>
    </citation>
    <scope>IDENTIFICATION</scope>
    <source>
        <strain evidence="2">Thorbecke</strain>
    </source>
</reference>
<dbReference type="GeneTree" id="ENSGT00390000004327"/>
<dbReference type="RefSeq" id="XP_008263945.1">
    <property type="nucleotide sequence ID" value="XM_008265723.4"/>
</dbReference>
<dbReference type="RefSeq" id="XP_008263944.1">
    <property type="nucleotide sequence ID" value="XM_008265722.3"/>
</dbReference>
<dbReference type="HOGENOM" id="CLU_1011759_0_0_1"/>
<feature type="region of interest" description="Disordered" evidence="1">
    <location>
        <begin position="1"/>
        <end position="70"/>
    </location>
</feature>
<dbReference type="PANTHER" id="PTHR39226:SF1">
    <property type="entry name" value="RIKEN CDNA 1700013G24 GENE"/>
    <property type="match status" value="1"/>
</dbReference>